<keyword evidence="6" id="KW-1133">Transmembrane helix</keyword>
<keyword evidence="4 5" id="KW-0067">ATP-binding</keyword>
<dbReference type="PANTHER" id="PTHR46008">
    <property type="entry name" value="LEAF RUST 10 DISEASE-RESISTANCE LOCUS RECEPTOR-LIKE PROTEIN KINASE-LIKE 1.4"/>
    <property type="match status" value="1"/>
</dbReference>
<keyword evidence="7" id="KW-0732">Signal</keyword>
<dbReference type="InterPro" id="IPR017441">
    <property type="entry name" value="Protein_kinase_ATP_BS"/>
</dbReference>
<evidence type="ECO:0000313" key="10">
    <source>
        <dbReference type="Proteomes" id="UP001174677"/>
    </source>
</evidence>
<dbReference type="PANTHER" id="PTHR46008:SF62">
    <property type="entry name" value="PROTEIN KINASE DOMAIN-CONTAINING PROTEIN"/>
    <property type="match status" value="1"/>
</dbReference>
<feature type="signal peptide" evidence="7">
    <location>
        <begin position="1"/>
        <end position="26"/>
    </location>
</feature>
<dbReference type="InterPro" id="IPR000719">
    <property type="entry name" value="Prot_kinase_dom"/>
</dbReference>
<dbReference type="PROSITE" id="PS50011">
    <property type="entry name" value="PROTEIN_KINASE_DOM"/>
    <property type="match status" value="1"/>
</dbReference>
<evidence type="ECO:0000313" key="9">
    <source>
        <dbReference type="EMBL" id="KAJ9177186.1"/>
    </source>
</evidence>
<evidence type="ECO:0000256" key="3">
    <source>
        <dbReference type="ARBA" id="ARBA00022777"/>
    </source>
</evidence>
<sequence length="689" mass="76062">MISEGAQLALIIITSIFLVTSTKVHSHNSSIHCQKSCGTGDSVRWVPYPFGFSDGCSIRLNCTQRTGEIKIGDFQVQNITPNGILMILPAECNRILESIKPLFGQYYAPAWRNGLLLQNCSRSLNNCLVRTSSFSNQFDIQRCDSKSDNINCYSQQKLGMDILRYENLSSTNCEFLFSSFAVGSSNDLQLSLEFERIQLDWWLEGNCTANSCAKNGNCTIVTLSNGKTGHRCQCNEGFAGDGFKVKPGDGAEGCRRVSGCNASKYMNGKCGGTTRVGVLVGGLIAGALLMAGLALICYFVRRRSTSLRHRSSAKRLLCEAAGNSSVPFYAYKEIERATNCFSEKQRLGTGAYGTVYAGKLHNDDWVAIKKIRHRDTDSIDQVMNEIKLLSSVSHPNLVRLLGCCIEEGEPILVYEFMPNGTLCQHLQRERGIGLPWTIRLTIAAETANAIAHLHSAMNPPIYHRDIKSSNILLDYNYKSKIADFGLSRLGMTESSHISTAPQGTPGYLDPQYHQYFHLSDKSDVYSFGVVLVEIITALKVVDFSRPHSEVNLAALAIDRIGRGCVDEIIDPYLDPHRDAWTLSSIHNVAELAFRCLAFHRDMRPTMMEVAEELELIRLSAWVPNMYSASSAASFCSSPDNGSEKSLGVSSVKKTGVASWRLLVPQRAADHLTSLEEVKDPGFCARSLVK</sequence>
<dbReference type="InterPro" id="IPR008271">
    <property type="entry name" value="Ser/Thr_kinase_AS"/>
</dbReference>
<dbReference type="PROSITE" id="PS00108">
    <property type="entry name" value="PROTEIN_KINASE_ST"/>
    <property type="match status" value="1"/>
</dbReference>
<evidence type="ECO:0000256" key="2">
    <source>
        <dbReference type="ARBA" id="ARBA00022741"/>
    </source>
</evidence>
<dbReference type="SMART" id="SM00220">
    <property type="entry name" value="S_TKc"/>
    <property type="match status" value="1"/>
</dbReference>
<dbReference type="Gene3D" id="1.10.510.10">
    <property type="entry name" value="Transferase(Phosphotransferase) domain 1"/>
    <property type="match status" value="1"/>
</dbReference>
<protein>
    <recommendedName>
        <fullName evidence="8">Protein kinase domain-containing protein</fullName>
    </recommendedName>
</protein>
<feature type="chain" id="PRO_5047520785" description="Protein kinase domain-containing protein" evidence="7">
    <location>
        <begin position="27"/>
        <end position="689"/>
    </location>
</feature>
<evidence type="ECO:0000256" key="6">
    <source>
        <dbReference type="SAM" id="Phobius"/>
    </source>
</evidence>
<keyword evidence="1" id="KW-0808">Transferase</keyword>
<feature type="binding site" evidence="5">
    <location>
        <position position="370"/>
    </location>
    <ligand>
        <name>ATP</name>
        <dbReference type="ChEBI" id="CHEBI:30616"/>
    </ligand>
</feature>
<reference evidence="9" key="1">
    <citation type="journal article" date="2023" name="Plant Biotechnol. J.">
        <title>Chromosome-level wild Hevea brasiliensis genome provides new tools for genomic-assisted breeding and valuable loci to elevate rubber yield.</title>
        <authorList>
            <person name="Cheng H."/>
            <person name="Song X."/>
            <person name="Hu Y."/>
            <person name="Wu T."/>
            <person name="Yang Q."/>
            <person name="An Z."/>
            <person name="Feng S."/>
            <person name="Deng Z."/>
            <person name="Wu W."/>
            <person name="Zeng X."/>
            <person name="Tu M."/>
            <person name="Wang X."/>
            <person name="Huang H."/>
        </authorList>
    </citation>
    <scope>NUCLEOTIDE SEQUENCE</scope>
    <source>
        <strain evidence="9">MT/VB/25A 57/8</strain>
    </source>
</reference>
<keyword evidence="6" id="KW-0472">Membrane</keyword>
<dbReference type="InterPro" id="IPR011009">
    <property type="entry name" value="Kinase-like_dom_sf"/>
</dbReference>
<keyword evidence="10" id="KW-1185">Reference proteome</keyword>
<dbReference type="SUPFAM" id="SSF56112">
    <property type="entry name" value="Protein kinase-like (PK-like)"/>
    <property type="match status" value="1"/>
</dbReference>
<evidence type="ECO:0000256" key="7">
    <source>
        <dbReference type="SAM" id="SignalP"/>
    </source>
</evidence>
<comment type="caution">
    <text evidence="9">The sequence shown here is derived from an EMBL/GenBank/DDBJ whole genome shotgun (WGS) entry which is preliminary data.</text>
</comment>
<evidence type="ECO:0000259" key="8">
    <source>
        <dbReference type="PROSITE" id="PS50011"/>
    </source>
</evidence>
<evidence type="ECO:0000256" key="1">
    <source>
        <dbReference type="ARBA" id="ARBA00022679"/>
    </source>
</evidence>
<keyword evidence="6" id="KW-0812">Transmembrane</keyword>
<evidence type="ECO:0000256" key="4">
    <source>
        <dbReference type="ARBA" id="ARBA00022840"/>
    </source>
</evidence>
<feature type="transmembrane region" description="Helical" evidence="6">
    <location>
        <begin position="276"/>
        <end position="300"/>
    </location>
</feature>
<evidence type="ECO:0000256" key="5">
    <source>
        <dbReference type="PROSITE-ProRule" id="PRU10141"/>
    </source>
</evidence>
<accession>A0ABQ9MDT9</accession>
<organism evidence="9 10">
    <name type="scientific">Hevea brasiliensis</name>
    <name type="common">Para rubber tree</name>
    <name type="synonym">Siphonia brasiliensis</name>
    <dbReference type="NCBI Taxonomy" id="3981"/>
    <lineage>
        <taxon>Eukaryota</taxon>
        <taxon>Viridiplantae</taxon>
        <taxon>Streptophyta</taxon>
        <taxon>Embryophyta</taxon>
        <taxon>Tracheophyta</taxon>
        <taxon>Spermatophyta</taxon>
        <taxon>Magnoliopsida</taxon>
        <taxon>eudicotyledons</taxon>
        <taxon>Gunneridae</taxon>
        <taxon>Pentapetalae</taxon>
        <taxon>rosids</taxon>
        <taxon>fabids</taxon>
        <taxon>Malpighiales</taxon>
        <taxon>Euphorbiaceae</taxon>
        <taxon>Crotonoideae</taxon>
        <taxon>Micrandreae</taxon>
        <taxon>Hevea</taxon>
    </lineage>
</organism>
<gene>
    <name evidence="9" type="ORF">P3X46_012426</name>
</gene>
<keyword evidence="2 5" id="KW-0547">Nucleotide-binding</keyword>
<dbReference type="PROSITE" id="PS00107">
    <property type="entry name" value="PROTEIN_KINASE_ATP"/>
    <property type="match status" value="1"/>
</dbReference>
<name>A0ABQ9MDT9_HEVBR</name>
<keyword evidence="3" id="KW-0418">Kinase</keyword>
<dbReference type="Pfam" id="PF00069">
    <property type="entry name" value="Pkinase"/>
    <property type="match status" value="1"/>
</dbReference>
<dbReference type="Proteomes" id="UP001174677">
    <property type="component" value="Chromosome 7"/>
</dbReference>
<dbReference type="EMBL" id="JARPOI010000007">
    <property type="protein sequence ID" value="KAJ9177186.1"/>
    <property type="molecule type" value="Genomic_DNA"/>
</dbReference>
<feature type="domain" description="Protein kinase" evidence="8">
    <location>
        <begin position="341"/>
        <end position="622"/>
    </location>
</feature>
<dbReference type="Gene3D" id="3.30.200.20">
    <property type="entry name" value="Phosphorylase Kinase, domain 1"/>
    <property type="match status" value="1"/>
</dbReference>
<proteinExistence type="predicted"/>